<proteinExistence type="predicted"/>
<protein>
    <submittedName>
        <fullName evidence="2">Uncharacterized protein</fullName>
    </submittedName>
</protein>
<reference evidence="2" key="1">
    <citation type="submission" date="2019-08" db="EMBL/GenBank/DDBJ databases">
        <authorList>
            <person name="Kucharzyk K."/>
            <person name="Murdoch R.W."/>
            <person name="Higgins S."/>
            <person name="Loffler F."/>
        </authorList>
    </citation>
    <scope>NUCLEOTIDE SEQUENCE</scope>
</reference>
<dbReference type="EMBL" id="VSSQ01000131">
    <property type="protein sequence ID" value="MPL79905.1"/>
    <property type="molecule type" value="Genomic_DNA"/>
</dbReference>
<evidence type="ECO:0000313" key="2">
    <source>
        <dbReference type="EMBL" id="MPL79905.1"/>
    </source>
</evidence>
<gene>
    <name evidence="2" type="ORF">SDC9_25792</name>
</gene>
<evidence type="ECO:0000256" key="1">
    <source>
        <dbReference type="SAM" id="MobiDB-lite"/>
    </source>
</evidence>
<organism evidence="2">
    <name type="scientific">bioreactor metagenome</name>
    <dbReference type="NCBI Taxonomy" id="1076179"/>
    <lineage>
        <taxon>unclassified sequences</taxon>
        <taxon>metagenomes</taxon>
        <taxon>ecological metagenomes</taxon>
    </lineage>
</organism>
<name>A0A644ULV9_9ZZZZ</name>
<sequence>MVQETRAGNLEQQGQHQEYLKNPSEEVERELLLWTRERCHKISQMSMENRMAQQGLFFYKPTGIPSFPVVREAN</sequence>
<accession>A0A644ULV9</accession>
<comment type="caution">
    <text evidence="2">The sequence shown here is derived from an EMBL/GenBank/DDBJ whole genome shotgun (WGS) entry which is preliminary data.</text>
</comment>
<dbReference type="AlphaFoldDB" id="A0A644ULV9"/>
<feature type="region of interest" description="Disordered" evidence="1">
    <location>
        <begin position="1"/>
        <end position="23"/>
    </location>
</feature>